<feature type="transmembrane region" description="Helical" evidence="10">
    <location>
        <begin position="194"/>
        <end position="212"/>
    </location>
</feature>
<keyword evidence="6 10" id="KW-0472">Membrane</keyword>
<dbReference type="InterPro" id="IPR003660">
    <property type="entry name" value="HAMP_dom"/>
</dbReference>
<dbReference type="CDD" id="cd06225">
    <property type="entry name" value="HAMP"/>
    <property type="match status" value="1"/>
</dbReference>
<dbReference type="InterPro" id="IPR033480">
    <property type="entry name" value="sCache_2"/>
</dbReference>
<evidence type="ECO:0000256" key="1">
    <source>
        <dbReference type="ARBA" id="ARBA00004651"/>
    </source>
</evidence>
<comment type="subcellular location">
    <subcellularLocation>
        <location evidence="1">Cell membrane</location>
        <topology evidence="1">Multi-pass membrane protein</topology>
    </subcellularLocation>
</comment>
<dbReference type="Gene3D" id="3.30.450.20">
    <property type="entry name" value="PAS domain"/>
    <property type="match status" value="1"/>
</dbReference>
<evidence type="ECO:0000313" key="14">
    <source>
        <dbReference type="Proteomes" id="UP000648257"/>
    </source>
</evidence>
<dbReference type="Proteomes" id="UP000648257">
    <property type="component" value="Unassembled WGS sequence"/>
</dbReference>
<keyword evidence="14" id="KW-1185">Reference proteome</keyword>
<dbReference type="RefSeq" id="WP_281388012.1">
    <property type="nucleotide sequence ID" value="NZ_JACOFW010000048.1"/>
</dbReference>
<feature type="domain" description="Methyl-accepting transducer" evidence="11">
    <location>
        <begin position="271"/>
        <end position="500"/>
    </location>
</feature>
<evidence type="ECO:0000313" key="13">
    <source>
        <dbReference type="EMBL" id="MBC3809671.1"/>
    </source>
</evidence>
<comment type="similarity">
    <text evidence="7">Belongs to the methyl-accepting chemotaxis (MCP) protein family.</text>
</comment>
<name>A0ABR6XBB4_9BURK</name>
<dbReference type="SUPFAM" id="SSF58104">
    <property type="entry name" value="Methyl-accepting chemotaxis protein (MCP) signaling domain"/>
    <property type="match status" value="1"/>
</dbReference>
<evidence type="ECO:0000256" key="10">
    <source>
        <dbReference type="SAM" id="Phobius"/>
    </source>
</evidence>
<organism evidence="13 14">
    <name type="scientific">Undibacterium seohonense</name>
    <dbReference type="NCBI Taxonomy" id="1344950"/>
    <lineage>
        <taxon>Bacteria</taxon>
        <taxon>Pseudomonadati</taxon>
        <taxon>Pseudomonadota</taxon>
        <taxon>Betaproteobacteria</taxon>
        <taxon>Burkholderiales</taxon>
        <taxon>Oxalobacteraceae</taxon>
        <taxon>Undibacterium</taxon>
    </lineage>
</organism>
<evidence type="ECO:0000256" key="8">
    <source>
        <dbReference type="PROSITE-ProRule" id="PRU00284"/>
    </source>
</evidence>
<dbReference type="SMART" id="SM01049">
    <property type="entry name" value="Cache_2"/>
    <property type="match status" value="1"/>
</dbReference>
<dbReference type="PRINTS" id="PR00260">
    <property type="entry name" value="CHEMTRNSDUCR"/>
</dbReference>
<evidence type="ECO:0000256" key="5">
    <source>
        <dbReference type="ARBA" id="ARBA00022989"/>
    </source>
</evidence>
<dbReference type="PROSITE" id="PS50885">
    <property type="entry name" value="HAMP"/>
    <property type="match status" value="1"/>
</dbReference>
<gene>
    <name evidence="13" type="ORF">H8K52_20250</name>
</gene>
<dbReference type="PANTHER" id="PTHR43531:SF14">
    <property type="entry name" value="METHYL-ACCEPTING CHEMOTAXIS PROTEIN I-RELATED"/>
    <property type="match status" value="1"/>
</dbReference>
<evidence type="ECO:0000256" key="6">
    <source>
        <dbReference type="ARBA" id="ARBA00023136"/>
    </source>
</evidence>
<dbReference type="PROSITE" id="PS50111">
    <property type="entry name" value="CHEMOTAXIS_TRANSDUC_2"/>
    <property type="match status" value="1"/>
</dbReference>
<keyword evidence="4 10" id="KW-0812">Transmembrane</keyword>
<reference evidence="13 14" key="1">
    <citation type="submission" date="2020-08" db="EMBL/GenBank/DDBJ databases">
        <title>Novel species isolated from subtropical streams in China.</title>
        <authorList>
            <person name="Lu H."/>
        </authorList>
    </citation>
    <scope>NUCLEOTIDE SEQUENCE [LARGE SCALE GENOMIC DNA]</scope>
    <source>
        <strain evidence="13 14">KACC 16656</strain>
    </source>
</reference>
<feature type="domain" description="HAMP" evidence="12">
    <location>
        <begin position="214"/>
        <end position="266"/>
    </location>
</feature>
<keyword evidence="5 10" id="KW-1133">Transmembrane helix</keyword>
<evidence type="ECO:0000256" key="2">
    <source>
        <dbReference type="ARBA" id="ARBA00022475"/>
    </source>
</evidence>
<dbReference type="Pfam" id="PF00015">
    <property type="entry name" value="MCPsignal"/>
    <property type="match status" value="1"/>
</dbReference>
<dbReference type="EMBL" id="JACOFW010000048">
    <property type="protein sequence ID" value="MBC3809671.1"/>
    <property type="molecule type" value="Genomic_DNA"/>
</dbReference>
<evidence type="ECO:0000256" key="7">
    <source>
        <dbReference type="ARBA" id="ARBA00029447"/>
    </source>
</evidence>
<dbReference type="PANTHER" id="PTHR43531">
    <property type="entry name" value="PROTEIN ICFG"/>
    <property type="match status" value="1"/>
</dbReference>
<dbReference type="Pfam" id="PF17200">
    <property type="entry name" value="sCache_2"/>
    <property type="match status" value="1"/>
</dbReference>
<dbReference type="Gene3D" id="1.10.287.950">
    <property type="entry name" value="Methyl-accepting chemotaxis protein"/>
    <property type="match status" value="1"/>
</dbReference>
<evidence type="ECO:0000256" key="4">
    <source>
        <dbReference type="ARBA" id="ARBA00022692"/>
    </source>
</evidence>
<evidence type="ECO:0000259" key="11">
    <source>
        <dbReference type="PROSITE" id="PS50111"/>
    </source>
</evidence>
<evidence type="ECO:0000256" key="9">
    <source>
        <dbReference type="SAM" id="MobiDB-lite"/>
    </source>
</evidence>
<dbReference type="InterPro" id="IPR004089">
    <property type="entry name" value="MCPsignal_dom"/>
</dbReference>
<keyword evidence="8" id="KW-0807">Transducer</keyword>
<feature type="region of interest" description="Disordered" evidence="9">
    <location>
        <begin position="526"/>
        <end position="547"/>
    </location>
</feature>
<comment type="caution">
    <text evidence="13">The sequence shown here is derived from an EMBL/GenBank/DDBJ whole genome shotgun (WGS) entry which is preliminary data.</text>
</comment>
<evidence type="ECO:0000259" key="12">
    <source>
        <dbReference type="PROSITE" id="PS50885"/>
    </source>
</evidence>
<dbReference type="CDD" id="cd11386">
    <property type="entry name" value="MCP_signal"/>
    <property type="match status" value="1"/>
</dbReference>
<dbReference type="SMART" id="SM00304">
    <property type="entry name" value="HAMP"/>
    <property type="match status" value="1"/>
</dbReference>
<protein>
    <submittedName>
        <fullName evidence="13">Cache domain-containing protein</fullName>
    </submittedName>
</protein>
<dbReference type="Pfam" id="PF00672">
    <property type="entry name" value="HAMP"/>
    <property type="match status" value="1"/>
</dbReference>
<dbReference type="SMART" id="SM00283">
    <property type="entry name" value="MA"/>
    <property type="match status" value="1"/>
</dbReference>
<dbReference type="InterPro" id="IPR004090">
    <property type="entry name" value="Chemotax_Me-accpt_rcpt"/>
</dbReference>
<evidence type="ECO:0000256" key="3">
    <source>
        <dbReference type="ARBA" id="ARBA00022481"/>
    </source>
</evidence>
<proteinExistence type="inferred from homology"/>
<dbReference type="InterPro" id="IPR051310">
    <property type="entry name" value="MCP_chemotaxis"/>
</dbReference>
<sequence length="547" mass="59014">MKRLLNRLPVMYKLGLLTLISVMSLLTASSYLAWDEYQQSRQDRQQLVLHTVEVASSILTWAHQLETSGKMPREEAQALAKAAIAQMRYGKNDYFWINDMAANVVMHPIKPELDGKSGSGIRDPNGVSVFESFVTKVRNDKAGFVEYMWPKPGKDVPVEKISYVKGFEAWGWVVGSGLYTDDLWDDFIVKATRLGMVIFFLVLLTGWIAFVISRSVARGIGKAVRVVEAMSEGDLSVKIQSKGNDEIARLLQSMSQMQTSFSDVVTNVRQGSENVALASSELEQGNIDLSARTENQASALEETAASMEELSSTVKQNAANALQANQLAMSASVVAVTGGEVVAQVVDTMRDINDSSKRISDIIGVIDGIAFQTNILALNAAVEAARAGEQGRGFAVVASEVRSLAGRSAEAAKEIKSLISASVEKVSHGTALVDRAGITMTEVVNSIKRVTDLMGEISNASDEQSQGVSQVGQAVMAMDQVTQENAALVEQMAAAATTLKMQALELVETVSLFRLEHNPMVKGAIHRAPASAQRNPGSGGMPKRIAN</sequence>
<keyword evidence="2" id="KW-1003">Cell membrane</keyword>
<keyword evidence="3" id="KW-0488">Methylation</keyword>
<accession>A0ABR6XBB4</accession>